<organism evidence="1">
    <name type="scientific">hydrothermal vent metagenome</name>
    <dbReference type="NCBI Taxonomy" id="652676"/>
    <lineage>
        <taxon>unclassified sequences</taxon>
        <taxon>metagenomes</taxon>
        <taxon>ecological metagenomes</taxon>
    </lineage>
</organism>
<proteinExistence type="predicted"/>
<dbReference type="AlphaFoldDB" id="A0A3B0VEP9"/>
<dbReference type="EMBL" id="UOEX01000210">
    <property type="protein sequence ID" value="VAW37422.1"/>
    <property type="molecule type" value="Genomic_DNA"/>
</dbReference>
<name>A0A3B0VEP9_9ZZZZ</name>
<gene>
    <name evidence="1" type="ORF">MNBD_DELTA03-182</name>
</gene>
<sequence length="74" mass="7822">MRELKKRTGVIVTAIFLAAALTAGVAVAKTLKCTVETVKSGVVTINCGDKADQLKPGDKIKVRPVVKRRAVEGC</sequence>
<reference evidence="1" key="1">
    <citation type="submission" date="2018-06" db="EMBL/GenBank/DDBJ databases">
        <authorList>
            <person name="Zhirakovskaya E."/>
        </authorList>
    </citation>
    <scope>NUCLEOTIDE SEQUENCE</scope>
</reference>
<accession>A0A3B0VEP9</accession>
<evidence type="ECO:0000313" key="1">
    <source>
        <dbReference type="EMBL" id="VAW37422.1"/>
    </source>
</evidence>
<protein>
    <submittedName>
        <fullName evidence="1">Uncharacterized protein</fullName>
    </submittedName>
</protein>